<proteinExistence type="predicted"/>
<dbReference type="AlphaFoldDB" id="A0A1N7EIY2"/>
<reference evidence="1 2" key="1">
    <citation type="submission" date="2017-01" db="EMBL/GenBank/DDBJ databases">
        <authorList>
            <person name="Mah S.A."/>
            <person name="Swanson W.J."/>
            <person name="Moy G.W."/>
            <person name="Vacquier V.D."/>
        </authorList>
    </citation>
    <scope>NUCLEOTIDE SEQUENCE [LARGE SCALE GENOMIC DNA]</scope>
    <source>
        <strain evidence="1 2">DSM 45758</strain>
    </source>
</reference>
<keyword evidence="2" id="KW-1185">Reference proteome</keyword>
<evidence type="ECO:0000313" key="2">
    <source>
        <dbReference type="Proteomes" id="UP000186004"/>
    </source>
</evidence>
<name>A0A1N7EIY2_9ACTN</name>
<protein>
    <submittedName>
        <fullName evidence="1">Uncharacterized protein</fullName>
    </submittedName>
</protein>
<sequence>MGDQYSVHLRRSDGKLSVTHGAQVTGGLRYPGDVLVHLLANGVPMEDAAHCVEELEPGFDASVELNRRSETDMAAWRMADHLRREQLKAQFRRDRGSNPAIHD</sequence>
<accession>A0A1N7EIY2</accession>
<evidence type="ECO:0000313" key="1">
    <source>
        <dbReference type="EMBL" id="SIR88056.1"/>
    </source>
</evidence>
<dbReference type="Proteomes" id="UP000186004">
    <property type="component" value="Unassembled WGS sequence"/>
</dbReference>
<dbReference type="EMBL" id="FTNF01000024">
    <property type="protein sequence ID" value="SIR88056.1"/>
    <property type="molecule type" value="Genomic_DNA"/>
</dbReference>
<organism evidence="1 2">
    <name type="scientific">Micromonospora avicenniae</name>
    <dbReference type="NCBI Taxonomy" id="1198245"/>
    <lineage>
        <taxon>Bacteria</taxon>
        <taxon>Bacillati</taxon>
        <taxon>Actinomycetota</taxon>
        <taxon>Actinomycetes</taxon>
        <taxon>Micromonosporales</taxon>
        <taxon>Micromonosporaceae</taxon>
        <taxon>Micromonospora</taxon>
    </lineage>
</organism>
<gene>
    <name evidence="1" type="ORF">SAMN05444858_12425</name>
</gene>